<proteinExistence type="evidence at transcript level"/>
<protein>
    <submittedName>
        <fullName evidence="2">Macaca fascicularis brain cDNA, clone: QmoA-11701</fullName>
    </submittedName>
</protein>
<evidence type="ECO:0000256" key="1">
    <source>
        <dbReference type="SAM" id="SignalP"/>
    </source>
</evidence>
<dbReference type="EMBL" id="AB174011">
    <property type="protein sequence ID" value="BAE91073.1"/>
    <property type="molecule type" value="mRNA"/>
</dbReference>
<name>I7GJ52_MACFA</name>
<organism evidence="2">
    <name type="scientific">Macaca fascicularis</name>
    <name type="common">Crab-eating macaque</name>
    <name type="synonym">Cynomolgus monkey</name>
    <dbReference type="NCBI Taxonomy" id="9541"/>
    <lineage>
        <taxon>Eukaryota</taxon>
        <taxon>Metazoa</taxon>
        <taxon>Chordata</taxon>
        <taxon>Craniata</taxon>
        <taxon>Vertebrata</taxon>
        <taxon>Euteleostomi</taxon>
        <taxon>Mammalia</taxon>
        <taxon>Eutheria</taxon>
        <taxon>Euarchontoglires</taxon>
        <taxon>Primates</taxon>
        <taxon>Haplorrhini</taxon>
        <taxon>Catarrhini</taxon>
        <taxon>Cercopithecidae</taxon>
        <taxon>Cercopithecinae</taxon>
        <taxon>Macaca</taxon>
    </lineage>
</organism>
<dbReference type="AlphaFoldDB" id="I7GJ52"/>
<feature type="chain" id="PRO_5003709705" evidence="1">
    <location>
        <begin position="27"/>
        <end position="59"/>
    </location>
</feature>
<reference evidence="2" key="1">
    <citation type="journal article" date="2007" name="PLoS Biol.">
        <title>Rate of evolution in brain-expressed genes in humans and other primates.</title>
        <authorList>
            <person name="Wang H.-Y."/>
            <person name="Chien H.-C."/>
            <person name="Osada N."/>
            <person name="Hashimoto K."/>
            <person name="Sugano S."/>
            <person name="Gojobori T."/>
            <person name="Chou C.-K."/>
            <person name="Tsai S.-F."/>
            <person name="Wu C.-I."/>
            <person name="Shen C.-K.J."/>
        </authorList>
    </citation>
    <scope>NUCLEOTIDE SEQUENCE</scope>
</reference>
<keyword evidence="1" id="KW-0732">Signal</keyword>
<accession>I7GJ52</accession>
<evidence type="ECO:0000313" key="2">
    <source>
        <dbReference type="EMBL" id="BAE91073.1"/>
    </source>
</evidence>
<sequence length="59" mass="7025">MVAWTRNLLQIHFISMLLEFFNICSSWQNFQSTCSLNMQRNVCIYCLLLFPYPGCLQDE</sequence>
<feature type="signal peptide" evidence="1">
    <location>
        <begin position="1"/>
        <end position="26"/>
    </location>
</feature>